<dbReference type="InterPro" id="IPR014718">
    <property type="entry name" value="GH-type_carb-bd"/>
</dbReference>
<sequence length="398" mass="44893">MKYNHLFFGVAVATLILVSSCKDNVNRDNIENIFEQQDSVMLKADLDPKNFQQEINDKYINLFTLKNDNGLEAVFTNYGQRLVSLYVPDSKGNFDDVVLGFGSLQQYRKAKEKFFGATIGRYGNRIANGQFKLDDSIYQLAKNNGENHLHGGNKGFESVVWNARQISDYKLEFTRTSPDGEEGYPGNLKVKVHYELTNENELKINYYATTDKPTPVNLTHHSFFNLSGAGNGSINNHKLMINADAFTPIDEGLIPTGELKKVTNTPFDFRELKSIGKDLDTTANEQLRRAKGYDHNFVLNNKSLGSNEIILAARVVEPMSGRTMEVFTNEPGLQFYGGNFLNGKTKGKSGKPYDFRGAFCLETQHFPDSPNQDNFPSTILKPDEEYRSVCIYKFGTLQ</sequence>
<dbReference type="SUPFAM" id="SSF74650">
    <property type="entry name" value="Galactose mutarotase-like"/>
    <property type="match status" value="1"/>
</dbReference>
<comment type="subunit">
    <text evidence="4">Monomer.</text>
</comment>
<keyword evidence="5" id="KW-0106">Calcium</keyword>
<dbReference type="PIRSF" id="PIRSF005096">
    <property type="entry name" value="GALM"/>
    <property type="match status" value="1"/>
</dbReference>
<dbReference type="NCBIfam" id="NF008277">
    <property type="entry name" value="PRK11055.1"/>
    <property type="match status" value="1"/>
</dbReference>
<comment type="similarity">
    <text evidence="3 8">Belongs to the aldose epimerase family.</text>
</comment>
<comment type="pathway">
    <text evidence="2 8">Carbohydrate metabolism; hexose metabolism.</text>
</comment>
<dbReference type="RefSeq" id="WP_311504242.1">
    <property type="nucleotide sequence ID" value="NZ_JAVRHK010000013.1"/>
</dbReference>
<evidence type="ECO:0000256" key="1">
    <source>
        <dbReference type="ARBA" id="ARBA00001913"/>
    </source>
</evidence>
<dbReference type="CDD" id="cd09019">
    <property type="entry name" value="galactose_mutarotase_like"/>
    <property type="match status" value="1"/>
</dbReference>
<reference evidence="9 10" key="1">
    <citation type="submission" date="2023-09" db="EMBL/GenBank/DDBJ databases">
        <authorList>
            <person name="Rey-Velasco X."/>
        </authorList>
    </citation>
    <scope>NUCLEOTIDE SEQUENCE [LARGE SCALE GENOMIC DNA]</scope>
    <source>
        <strain evidence="9 10">F117</strain>
    </source>
</reference>
<dbReference type="PROSITE" id="PS51257">
    <property type="entry name" value="PROKAR_LIPOPROTEIN"/>
    <property type="match status" value="1"/>
</dbReference>
<accession>A0ABU3D973</accession>
<evidence type="ECO:0000256" key="3">
    <source>
        <dbReference type="ARBA" id="ARBA00006206"/>
    </source>
</evidence>
<dbReference type="EC" id="5.1.3.3" evidence="8"/>
<protein>
    <recommendedName>
        <fullName evidence="8">Aldose 1-epimerase</fullName>
        <ecNumber evidence="8">5.1.3.3</ecNumber>
    </recommendedName>
</protein>
<keyword evidence="7 8" id="KW-0119">Carbohydrate metabolism</keyword>
<evidence type="ECO:0000313" key="10">
    <source>
        <dbReference type="Proteomes" id="UP001262582"/>
    </source>
</evidence>
<comment type="caution">
    <text evidence="9">The sequence shown here is derived from an EMBL/GenBank/DDBJ whole genome shotgun (WGS) entry which is preliminary data.</text>
</comment>
<keyword evidence="10" id="KW-1185">Reference proteome</keyword>
<dbReference type="GO" id="GO:0016853">
    <property type="term" value="F:isomerase activity"/>
    <property type="evidence" value="ECO:0007669"/>
    <property type="project" value="UniProtKB-KW"/>
</dbReference>
<dbReference type="Gene3D" id="2.70.98.10">
    <property type="match status" value="1"/>
</dbReference>
<dbReference type="InterPro" id="IPR008183">
    <property type="entry name" value="Aldose_1/G6P_1-epimerase"/>
</dbReference>
<name>A0ABU3D973_9FLAO</name>
<dbReference type="PANTHER" id="PTHR10091">
    <property type="entry name" value="ALDOSE-1-EPIMERASE"/>
    <property type="match status" value="1"/>
</dbReference>
<comment type="catalytic activity">
    <reaction evidence="8">
        <text>alpha-D-glucose = beta-D-glucose</text>
        <dbReference type="Rhea" id="RHEA:10264"/>
        <dbReference type="ChEBI" id="CHEBI:15903"/>
        <dbReference type="ChEBI" id="CHEBI:17925"/>
        <dbReference type="EC" id="5.1.3.3"/>
    </reaction>
</comment>
<dbReference type="InterPro" id="IPR015443">
    <property type="entry name" value="Aldose_1-epimerase"/>
</dbReference>
<evidence type="ECO:0000256" key="5">
    <source>
        <dbReference type="ARBA" id="ARBA00022837"/>
    </source>
</evidence>
<evidence type="ECO:0000256" key="2">
    <source>
        <dbReference type="ARBA" id="ARBA00005028"/>
    </source>
</evidence>
<keyword evidence="6 8" id="KW-0413">Isomerase</keyword>
<evidence type="ECO:0000313" key="9">
    <source>
        <dbReference type="EMBL" id="MDT0677900.1"/>
    </source>
</evidence>
<organism evidence="9 10">
    <name type="scientific">Autumnicola musiva</name>
    <dbReference type="NCBI Taxonomy" id="3075589"/>
    <lineage>
        <taxon>Bacteria</taxon>
        <taxon>Pseudomonadati</taxon>
        <taxon>Bacteroidota</taxon>
        <taxon>Flavobacteriia</taxon>
        <taxon>Flavobacteriales</taxon>
        <taxon>Flavobacteriaceae</taxon>
        <taxon>Autumnicola</taxon>
    </lineage>
</organism>
<evidence type="ECO:0000256" key="7">
    <source>
        <dbReference type="ARBA" id="ARBA00023277"/>
    </source>
</evidence>
<evidence type="ECO:0000256" key="4">
    <source>
        <dbReference type="ARBA" id="ARBA00011245"/>
    </source>
</evidence>
<dbReference type="InterPro" id="IPR011013">
    <property type="entry name" value="Gal_mutarotase_sf_dom"/>
</dbReference>
<proteinExistence type="inferred from homology"/>
<evidence type="ECO:0000256" key="8">
    <source>
        <dbReference type="PIRNR" id="PIRNR005096"/>
    </source>
</evidence>
<dbReference type="PANTHER" id="PTHR10091:SF0">
    <property type="entry name" value="GALACTOSE MUTAROTASE"/>
    <property type="match status" value="1"/>
</dbReference>
<dbReference type="Proteomes" id="UP001262582">
    <property type="component" value="Unassembled WGS sequence"/>
</dbReference>
<dbReference type="InterPro" id="IPR047215">
    <property type="entry name" value="Galactose_mutarotase-like"/>
</dbReference>
<gene>
    <name evidence="9" type="ORF">RM539_15040</name>
</gene>
<evidence type="ECO:0000256" key="6">
    <source>
        <dbReference type="ARBA" id="ARBA00023235"/>
    </source>
</evidence>
<comment type="cofactor">
    <cofactor evidence="1">
        <name>Ca(2+)</name>
        <dbReference type="ChEBI" id="CHEBI:29108"/>
    </cofactor>
</comment>
<dbReference type="Pfam" id="PF01263">
    <property type="entry name" value="Aldose_epim"/>
    <property type="match status" value="1"/>
</dbReference>
<dbReference type="EMBL" id="JAVRHK010000013">
    <property type="protein sequence ID" value="MDT0677900.1"/>
    <property type="molecule type" value="Genomic_DNA"/>
</dbReference>